<comment type="subcellular location">
    <subcellularLocation>
        <location evidence="1">Cell membrane</location>
        <topology evidence="1">Multi-pass membrane protein</topology>
    </subcellularLocation>
</comment>
<feature type="transmembrane region" description="Helical" evidence="6">
    <location>
        <begin position="386"/>
        <end position="407"/>
    </location>
</feature>
<feature type="transmembrane region" description="Helical" evidence="6">
    <location>
        <begin position="255"/>
        <end position="275"/>
    </location>
</feature>
<dbReference type="InterPro" id="IPR020846">
    <property type="entry name" value="MFS_dom"/>
</dbReference>
<dbReference type="PROSITE" id="PS50850">
    <property type="entry name" value="MFS"/>
    <property type="match status" value="1"/>
</dbReference>
<proteinExistence type="predicted"/>
<feature type="region of interest" description="Disordered" evidence="5">
    <location>
        <begin position="209"/>
        <end position="232"/>
    </location>
</feature>
<keyword evidence="3 6" id="KW-1133">Transmembrane helix</keyword>
<evidence type="ECO:0000256" key="1">
    <source>
        <dbReference type="ARBA" id="ARBA00004651"/>
    </source>
</evidence>
<feature type="transmembrane region" description="Helical" evidence="6">
    <location>
        <begin position="97"/>
        <end position="120"/>
    </location>
</feature>
<dbReference type="RefSeq" id="WP_236640629.1">
    <property type="nucleotide sequence ID" value="NZ_CP045032.1"/>
</dbReference>
<organism evidence="8 9">
    <name type="scientific">Corynebacterium urogenitale</name>
    <dbReference type="NCBI Taxonomy" id="2487892"/>
    <lineage>
        <taxon>Bacteria</taxon>
        <taxon>Bacillati</taxon>
        <taxon>Actinomycetota</taxon>
        <taxon>Actinomycetes</taxon>
        <taxon>Mycobacteriales</taxon>
        <taxon>Corynebacteriaceae</taxon>
        <taxon>Corynebacterium</taxon>
    </lineage>
</organism>
<dbReference type="Gene3D" id="1.20.1250.20">
    <property type="entry name" value="MFS general substrate transporter like domains"/>
    <property type="match status" value="2"/>
</dbReference>
<reference evidence="9" key="1">
    <citation type="submission" date="2019-10" db="EMBL/GenBank/DDBJ databases">
        <title>Complete genome sequence of Corynebacterium urogenitalis DSM 108747, isolated from the genital tract of a cow.</title>
        <authorList>
            <person name="Ruckert C."/>
            <person name="Ballas P."/>
            <person name="Wagener K."/>
            <person name="Drillich M."/>
            <person name="Kaempfer P."/>
            <person name="Busse H.-J."/>
            <person name="Ehling-Schulz M."/>
        </authorList>
    </citation>
    <scope>NUCLEOTIDE SEQUENCE [LARGE SCALE GENOMIC DNA]</scope>
    <source>
        <strain evidence="9">LMM 1652</strain>
    </source>
</reference>
<dbReference type="EMBL" id="CP045032">
    <property type="protein sequence ID" value="QFQ02086.1"/>
    <property type="molecule type" value="Genomic_DNA"/>
</dbReference>
<gene>
    <name evidence="8" type="primary">sauU</name>
    <name evidence="8" type="ORF">CUROG_03535</name>
</gene>
<keyword evidence="4 6" id="KW-0472">Membrane</keyword>
<evidence type="ECO:0000256" key="5">
    <source>
        <dbReference type="SAM" id="MobiDB-lite"/>
    </source>
</evidence>
<accession>A0A5J6Z4S6</accession>
<dbReference type="InterPro" id="IPR050382">
    <property type="entry name" value="MFS_Na/Anion_cotransporter"/>
</dbReference>
<evidence type="ECO:0000313" key="8">
    <source>
        <dbReference type="EMBL" id="QFQ02086.1"/>
    </source>
</evidence>
<evidence type="ECO:0000313" key="9">
    <source>
        <dbReference type="Proteomes" id="UP000326711"/>
    </source>
</evidence>
<evidence type="ECO:0000256" key="2">
    <source>
        <dbReference type="ARBA" id="ARBA00022692"/>
    </source>
</evidence>
<feature type="transmembrane region" description="Helical" evidence="6">
    <location>
        <begin position="419"/>
        <end position="437"/>
    </location>
</feature>
<dbReference type="GO" id="GO:0005886">
    <property type="term" value="C:plasma membrane"/>
    <property type="evidence" value="ECO:0007669"/>
    <property type="project" value="UniProtKB-SubCell"/>
</dbReference>
<keyword evidence="9" id="KW-1185">Reference proteome</keyword>
<evidence type="ECO:0000256" key="3">
    <source>
        <dbReference type="ARBA" id="ARBA00022989"/>
    </source>
</evidence>
<feature type="transmembrane region" description="Helical" evidence="6">
    <location>
        <begin position="28"/>
        <end position="47"/>
    </location>
</feature>
<feature type="transmembrane region" description="Helical" evidence="6">
    <location>
        <begin position="343"/>
        <end position="365"/>
    </location>
</feature>
<name>A0A5J6Z4S6_9CORY</name>
<feature type="transmembrane region" description="Helical" evidence="6">
    <location>
        <begin position="318"/>
        <end position="337"/>
    </location>
</feature>
<dbReference type="InterPro" id="IPR036259">
    <property type="entry name" value="MFS_trans_sf"/>
</dbReference>
<dbReference type="KEGG" id="cuo:CUROG_03535"/>
<keyword evidence="2 6" id="KW-0812">Transmembrane</keyword>
<dbReference type="Pfam" id="PF07690">
    <property type="entry name" value="MFS_1"/>
    <property type="match status" value="1"/>
</dbReference>
<protein>
    <submittedName>
        <fullName evidence="8">Putative sulfoacetate transporter SauU</fullName>
    </submittedName>
</protein>
<feature type="transmembrane region" description="Helical" evidence="6">
    <location>
        <begin position="187"/>
        <end position="205"/>
    </location>
</feature>
<dbReference type="PANTHER" id="PTHR11662:SF399">
    <property type="entry name" value="FI19708P1-RELATED"/>
    <property type="match status" value="1"/>
</dbReference>
<evidence type="ECO:0000256" key="6">
    <source>
        <dbReference type="SAM" id="Phobius"/>
    </source>
</evidence>
<sequence>MTQSAANAHPPSPRPAASVARTTLSGKAIVVWLAGLLLYTMAVTGRTSFGVASVEAMEQFHIDASRLAVFATLQLGTYALAQIPVGLLVDRFGPRKLLIAGALIMGVGQMVLAFSSNYYIALFARMLVGAGDATAFSSVMRIIPAWIPLKHTPLISQLTGAVGQFGQFLSAVPFMAILHAAGWTTAFLSLGALGLLLALIASVAIQDTPDSPNRAQRRQMRRGGAVASEKKEGETARSREVLATVLRSRVCWHGFFVHWTGLGTLVVFTMLWGLPIMTLGMGLSSEYAGFMLTVATIATVVAGPFVGYISARLGHKRWVVTLTGSAIAMVLWVWLFVSADPRGAVAAVVVNIAMGLFAPVSNLGFDSVREQVDRTMVATGTGLANMGGWTAGMISAQLVGVILSVSAPAGNYAWPDFRLAWIVVVAVWLCGVIGVVLTRPSLSRRHRARLQRLAH</sequence>
<dbReference type="Proteomes" id="UP000326711">
    <property type="component" value="Chromosome"/>
</dbReference>
<dbReference type="PANTHER" id="PTHR11662">
    <property type="entry name" value="SOLUTE CARRIER FAMILY 17"/>
    <property type="match status" value="1"/>
</dbReference>
<evidence type="ECO:0000259" key="7">
    <source>
        <dbReference type="PROSITE" id="PS50850"/>
    </source>
</evidence>
<feature type="transmembrane region" description="Helical" evidence="6">
    <location>
        <begin position="67"/>
        <end position="90"/>
    </location>
</feature>
<dbReference type="CDD" id="cd06174">
    <property type="entry name" value="MFS"/>
    <property type="match status" value="1"/>
</dbReference>
<dbReference type="SUPFAM" id="SSF103473">
    <property type="entry name" value="MFS general substrate transporter"/>
    <property type="match status" value="1"/>
</dbReference>
<dbReference type="AlphaFoldDB" id="A0A5J6Z4S6"/>
<dbReference type="InterPro" id="IPR011701">
    <property type="entry name" value="MFS"/>
</dbReference>
<feature type="domain" description="Major facilitator superfamily (MFS) profile" evidence="7">
    <location>
        <begin position="28"/>
        <end position="443"/>
    </location>
</feature>
<evidence type="ECO:0000256" key="4">
    <source>
        <dbReference type="ARBA" id="ARBA00023136"/>
    </source>
</evidence>
<feature type="transmembrane region" description="Helical" evidence="6">
    <location>
        <begin position="287"/>
        <end position="311"/>
    </location>
</feature>
<dbReference type="GO" id="GO:0022857">
    <property type="term" value="F:transmembrane transporter activity"/>
    <property type="evidence" value="ECO:0007669"/>
    <property type="project" value="InterPro"/>
</dbReference>